<gene>
    <name evidence="1" type="ORF">MM415A02742_0005</name>
</gene>
<name>A0A6M3JTS5_9ZZZZ</name>
<accession>A0A6M3JTS5</accession>
<organism evidence="1">
    <name type="scientific">viral metagenome</name>
    <dbReference type="NCBI Taxonomy" id="1070528"/>
    <lineage>
        <taxon>unclassified sequences</taxon>
        <taxon>metagenomes</taxon>
        <taxon>organismal metagenomes</taxon>
    </lineage>
</organism>
<dbReference type="AlphaFoldDB" id="A0A6M3JTS5"/>
<proteinExistence type="predicted"/>
<reference evidence="1" key="1">
    <citation type="submission" date="2020-03" db="EMBL/GenBank/DDBJ databases">
        <title>The deep terrestrial virosphere.</title>
        <authorList>
            <person name="Holmfeldt K."/>
            <person name="Nilsson E."/>
            <person name="Simone D."/>
            <person name="Lopez-Fernandez M."/>
            <person name="Wu X."/>
            <person name="de Brujin I."/>
            <person name="Lundin D."/>
            <person name="Andersson A."/>
            <person name="Bertilsson S."/>
            <person name="Dopson M."/>
        </authorList>
    </citation>
    <scope>NUCLEOTIDE SEQUENCE</scope>
    <source>
        <strain evidence="1">MM415A02742</strain>
    </source>
</reference>
<protein>
    <submittedName>
        <fullName evidence="1">Uncharacterized protein</fullName>
    </submittedName>
</protein>
<dbReference type="EMBL" id="MT141957">
    <property type="protein sequence ID" value="QJA72512.1"/>
    <property type="molecule type" value="Genomic_DNA"/>
</dbReference>
<evidence type="ECO:0000313" key="1">
    <source>
        <dbReference type="EMBL" id="QJA72512.1"/>
    </source>
</evidence>
<sequence>MRCFDDRNEQYAIVGRVRLLSPLFHEATMTQLPILADIDVFINIAAFIAYWHDHFPVLCGLSYM</sequence>